<dbReference type="AlphaFoldDB" id="A0A917SMR0"/>
<feature type="transmembrane region" description="Helical" evidence="12">
    <location>
        <begin position="136"/>
        <end position="159"/>
    </location>
</feature>
<keyword evidence="8 12" id="KW-1133">Transmembrane helix</keyword>
<dbReference type="Proteomes" id="UP000655208">
    <property type="component" value="Unassembled WGS sequence"/>
</dbReference>
<keyword evidence="7" id="KW-0653">Protein transport</keyword>
<evidence type="ECO:0000256" key="4">
    <source>
        <dbReference type="ARBA" id="ARBA00022519"/>
    </source>
</evidence>
<dbReference type="RefSeq" id="WP_188939698.1">
    <property type="nucleotide sequence ID" value="NZ_BMNA01000001.1"/>
</dbReference>
<sequence>MTTTRTGTGADPQQSGPPAPPEETGSLEQKEVAGLSQGQIVRKRFLRHKGAMISLVVLILVILLAATSIGWGPIPGWYHWKYTDLPDPYNPQGEPTMSVPGLFGGHGWAWGIHPFGQDETGLDLFAAVMRGTQQTIVVILILGLLSTVIGVVIGAVAGYYRGWVDAVLMRFTDLIITLPIILITAVLGFVLNAHGIWSVALALGLLSWTTLARLVRGEFLALREREFVDAARVAGASDRRIIFKHILPNTVGIIAVNTTLLMGAGILSEAALSFLGFGIRLPDLSLGSLISAYAQSFSFRPWLFVWPGIFIIIIVLCINFIGDGLRDAFDPKQKRIPKARALRADRATSAKAELSTHETAAPPSPAVGL</sequence>
<evidence type="ECO:0000256" key="6">
    <source>
        <dbReference type="ARBA" id="ARBA00022856"/>
    </source>
</evidence>
<feature type="transmembrane region" description="Helical" evidence="12">
    <location>
        <begin position="171"/>
        <end position="190"/>
    </location>
</feature>
<reference evidence="15" key="1">
    <citation type="journal article" date="2014" name="Int. J. Syst. Evol. Microbiol.">
        <title>Complete genome sequence of Corynebacterium casei LMG S-19264T (=DSM 44701T), isolated from a smear-ripened cheese.</title>
        <authorList>
            <consortium name="US DOE Joint Genome Institute (JGI-PGF)"/>
            <person name="Walter F."/>
            <person name="Albersmeier A."/>
            <person name="Kalinowski J."/>
            <person name="Ruckert C."/>
        </authorList>
    </citation>
    <scope>NUCLEOTIDE SEQUENCE</scope>
    <source>
        <strain evidence="15">CGMCC 4.7308</strain>
    </source>
</reference>
<evidence type="ECO:0000313" key="16">
    <source>
        <dbReference type="Proteomes" id="UP000655208"/>
    </source>
</evidence>
<keyword evidence="16" id="KW-1185">Reference proteome</keyword>
<comment type="subcellular location">
    <subcellularLocation>
        <location evidence="1">Cell inner membrane</location>
        <topology evidence="1">Multi-pass membrane protein</topology>
    </subcellularLocation>
    <subcellularLocation>
        <location evidence="12">Cell membrane</location>
        <topology evidence="12">Multi-pass membrane protein</topology>
    </subcellularLocation>
</comment>
<feature type="transmembrane region" description="Helical" evidence="12">
    <location>
        <begin position="299"/>
        <end position="322"/>
    </location>
</feature>
<dbReference type="SUPFAM" id="SSF161098">
    <property type="entry name" value="MetI-like"/>
    <property type="match status" value="1"/>
</dbReference>
<feature type="domain" description="ABC transmembrane type-1" evidence="14">
    <location>
        <begin position="136"/>
        <end position="322"/>
    </location>
</feature>
<evidence type="ECO:0000259" key="14">
    <source>
        <dbReference type="PROSITE" id="PS50928"/>
    </source>
</evidence>
<keyword evidence="9 12" id="KW-0472">Membrane</keyword>
<evidence type="ECO:0000256" key="2">
    <source>
        <dbReference type="ARBA" id="ARBA00022448"/>
    </source>
</evidence>
<evidence type="ECO:0000256" key="13">
    <source>
        <dbReference type="SAM" id="MobiDB-lite"/>
    </source>
</evidence>
<comment type="caution">
    <text evidence="15">The sequence shown here is derived from an EMBL/GenBank/DDBJ whole genome shotgun (WGS) entry which is preliminary data.</text>
</comment>
<dbReference type="PROSITE" id="PS50928">
    <property type="entry name" value="ABC_TM1"/>
    <property type="match status" value="1"/>
</dbReference>
<organism evidence="15 16">
    <name type="scientific">Nakamurella endophytica</name>
    <dbReference type="NCBI Taxonomy" id="1748367"/>
    <lineage>
        <taxon>Bacteria</taxon>
        <taxon>Bacillati</taxon>
        <taxon>Actinomycetota</taxon>
        <taxon>Actinomycetes</taxon>
        <taxon>Nakamurellales</taxon>
        <taxon>Nakamurellaceae</taxon>
        <taxon>Nakamurella</taxon>
    </lineage>
</organism>
<reference evidence="15" key="2">
    <citation type="submission" date="2020-09" db="EMBL/GenBank/DDBJ databases">
        <authorList>
            <person name="Sun Q."/>
            <person name="Zhou Y."/>
        </authorList>
    </citation>
    <scope>NUCLEOTIDE SEQUENCE</scope>
    <source>
        <strain evidence="15">CGMCC 4.7308</strain>
    </source>
</reference>
<dbReference type="InterPro" id="IPR035906">
    <property type="entry name" value="MetI-like_sf"/>
</dbReference>
<dbReference type="GO" id="GO:0055085">
    <property type="term" value="P:transmembrane transport"/>
    <property type="evidence" value="ECO:0007669"/>
    <property type="project" value="InterPro"/>
</dbReference>
<evidence type="ECO:0000256" key="3">
    <source>
        <dbReference type="ARBA" id="ARBA00022475"/>
    </source>
</evidence>
<evidence type="ECO:0000256" key="9">
    <source>
        <dbReference type="ARBA" id="ARBA00023136"/>
    </source>
</evidence>
<dbReference type="Pfam" id="PF12911">
    <property type="entry name" value="OppC_N"/>
    <property type="match status" value="1"/>
</dbReference>
<evidence type="ECO:0000256" key="12">
    <source>
        <dbReference type="RuleBase" id="RU363032"/>
    </source>
</evidence>
<dbReference type="EMBL" id="BMNA01000001">
    <property type="protein sequence ID" value="GGL86477.1"/>
    <property type="molecule type" value="Genomic_DNA"/>
</dbReference>
<dbReference type="GO" id="GO:0015031">
    <property type="term" value="P:protein transport"/>
    <property type="evidence" value="ECO:0007669"/>
    <property type="project" value="UniProtKB-KW"/>
</dbReference>
<name>A0A917SMR0_9ACTN</name>
<evidence type="ECO:0000256" key="7">
    <source>
        <dbReference type="ARBA" id="ARBA00022927"/>
    </source>
</evidence>
<feature type="transmembrane region" description="Helical" evidence="12">
    <location>
        <begin position="196"/>
        <end position="215"/>
    </location>
</feature>
<feature type="region of interest" description="Disordered" evidence="13">
    <location>
        <begin position="1"/>
        <end position="27"/>
    </location>
</feature>
<protein>
    <recommendedName>
        <fullName evidence="11">Oligopeptide transport system permease protein OppC</fullName>
    </recommendedName>
</protein>
<keyword evidence="6" id="KW-0571">Peptide transport</keyword>
<dbReference type="InterPro" id="IPR000515">
    <property type="entry name" value="MetI-like"/>
</dbReference>
<dbReference type="PANTHER" id="PTHR43386">
    <property type="entry name" value="OLIGOPEPTIDE TRANSPORT SYSTEM PERMEASE PROTEIN APPC"/>
    <property type="match status" value="1"/>
</dbReference>
<evidence type="ECO:0000256" key="8">
    <source>
        <dbReference type="ARBA" id="ARBA00022989"/>
    </source>
</evidence>
<dbReference type="GO" id="GO:0005886">
    <property type="term" value="C:plasma membrane"/>
    <property type="evidence" value="ECO:0007669"/>
    <property type="project" value="UniProtKB-SubCell"/>
</dbReference>
<feature type="region of interest" description="Disordered" evidence="13">
    <location>
        <begin position="350"/>
        <end position="369"/>
    </location>
</feature>
<evidence type="ECO:0000256" key="10">
    <source>
        <dbReference type="ARBA" id="ARBA00024202"/>
    </source>
</evidence>
<dbReference type="Gene3D" id="1.10.3720.10">
    <property type="entry name" value="MetI-like"/>
    <property type="match status" value="1"/>
</dbReference>
<keyword evidence="4" id="KW-0997">Cell inner membrane</keyword>
<feature type="transmembrane region" description="Helical" evidence="12">
    <location>
        <begin position="52"/>
        <end position="74"/>
    </location>
</feature>
<dbReference type="GO" id="GO:0015833">
    <property type="term" value="P:peptide transport"/>
    <property type="evidence" value="ECO:0007669"/>
    <property type="project" value="UniProtKB-KW"/>
</dbReference>
<comment type="similarity">
    <text evidence="10">Belongs to the binding-protein-dependent transport system permease family. OppBC subfamily.</text>
</comment>
<evidence type="ECO:0000313" key="15">
    <source>
        <dbReference type="EMBL" id="GGL86477.1"/>
    </source>
</evidence>
<accession>A0A917SMR0</accession>
<evidence type="ECO:0000256" key="11">
    <source>
        <dbReference type="ARBA" id="ARBA00072251"/>
    </source>
</evidence>
<gene>
    <name evidence="15" type="ORF">GCM10011594_02630</name>
</gene>
<keyword evidence="2 12" id="KW-0813">Transport</keyword>
<proteinExistence type="inferred from homology"/>
<dbReference type="Pfam" id="PF00528">
    <property type="entry name" value="BPD_transp_1"/>
    <property type="match status" value="1"/>
</dbReference>
<keyword evidence="5 12" id="KW-0812">Transmembrane</keyword>
<evidence type="ECO:0000256" key="5">
    <source>
        <dbReference type="ARBA" id="ARBA00022692"/>
    </source>
</evidence>
<dbReference type="InterPro" id="IPR050366">
    <property type="entry name" value="BP-dependent_transpt_permease"/>
</dbReference>
<feature type="compositionally biased region" description="Polar residues" evidence="13">
    <location>
        <begin position="1"/>
        <end position="14"/>
    </location>
</feature>
<keyword evidence="3" id="KW-1003">Cell membrane</keyword>
<feature type="transmembrane region" description="Helical" evidence="12">
    <location>
        <begin position="246"/>
        <end position="279"/>
    </location>
</feature>
<dbReference type="InterPro" id="IPR025966">
    <property type="entry name" value="OppC_N"/>
</dbReference>
<evidence type="ECO:0000256" key="1">
    <source>
        <dbReference type="ARBA" id="ARBA00004429"/>
    </source>
</evidence>
<dbReference type="PANTHER" id="PTHR43386:SF2">
    <property type="entry name" value="OLIGOPEPTIDE TRANSPORT SYSTEM PERMEASE PROTEIN OPPC"/>
    <property type="match status" value="1"/>
</dbReference>
<dbReference type="CDD" id="cd06261">
    <property type="entry name" value="TM_PBP2"/>
    <property type="match status" value="1"/>
</dbReference>